<reference evidence="2" key="1">
    <citation type="submission" date="2007-03" db="EMBL/GenBank/DDBJ databases">
        <title>Annotation of Culex pipiens quinquefasciatus.</title>
        <authorList>
            <consortium name="The Broad Institute Genome Sequencing Platform"/>
            <person name="Atkinson P.W."/>
            <person name="Hemingway J."/>
            <person name="Christensen B.M."/>
            <person name="Higgs S."/>
            <person name="Kodira C."/>
            <person name="Hannick L."/>
            <person name="Megy K."/>
            <person name="O'Leary S."/>
            <person name="Pearson M."/>
            <person name="Haas B.J."/>
            <person name="Mauceli E."/>
            <person name="Wortman J.R."/>
            <person name="Lee N.H."/>
            <person name="Guigo R."/>
            <person name="Stanke M."/>
            <person name="Alvarado L."/>
            <person name="Amedeo P."/>
            <person name="Antoine C.H."/>
            <person name="Arensburger P."/>
            <person name="Bidwell S.L."/>
            <person name="Crawford M."/>
            <person name="Camaro F."/>
            <person name="Devon K."/>
            <person name="Engels R."/>
            <person name="Hammond M."/>
            <person name="Howarth C."/>
            <person name="Koehrsen M."/>
            <person name="Lawson D."/>
            <person name="Montgomery P."/>
            <person name="Nene V."/>
            <person name="Nusbaum C."/>
            <person name="Puiu D."/>
            <person name="Romero-Severson J."/>
            <person name="Severson D.W."/>
            <person name="Shumway M."/>
            <person name="Sisk P."/>
            <person name="Stolte C."/>
            <person name="Zeng Q."/>
            <person name="Eisenstadt E."/>
            <person name="Fraser-Liggett C."/>
            <person name="Strausberg R."/>
            <person name="Galagan J."/>
            <person name="Birren B."/>
            <person name="Collins F.H."/>
        </authorList>
    </citation>
    <scope>NUCLEOTIDE SEQUENCE [LARGE SCALE GENOMIC DNA]</scope>
    <source>
        <strain evidence="2">JHB</strain>
    </source>
</reference>
<dbReference type="KEGG" id="cqu:CpipJ_CPIJ011805"/>
<evidence type="ECO:0000313" key="3">
    <source>
        <dbReference type="EnsemblMetazoa" id="CPIJ011805-PA"/>
    </source>
</evidence>
<dbReference type="PANTHER" id="PTHR37984">
    <property type="entry name" value="PROTEIN CBG26694"/>
    <property type="match status" value="1"/>
</dbReference>
<sequence length="795" mass="89995">MEDGSLDESSCLFDSFRFPLYIKNLLIAFRAQPNNIPSVLQLLVSFNLASISTEDDTTVVQYKHFNELSPDQQTIFGKFSEQPDEQRDKTIQEVQQQQSFCKPEPESAIDIDQSASYCPDNSSVDSNIIVRWPLPSGLEKEDVKGVDVQGNVYVAQPSGSHAASSTTVLPALHRPCVERERENLLLGGGSKCYRGGAIQHRRQRRRLSKTAGGAVVVVKVSLTAASAAEVKPLVLLVVVIFSSTKAAAEAELLVIVGGGKARPAARMSLTATTEPYLPGSIPFSQYLEQLEWIFLHNKLNKTDYKTSFLAICGQEVYTMLKKLFPGENLKDLSYDTITDKLKKHYDKSDSEVIHSFKFWSRKQGQHEKAEDYVLSVKVLAERCCFGDFRDRAIRDVLVMGVFDRGLQKRLFDEDNLTADKAEKMILNQELSSNRTRILNNGDDGRSSLVNRLGRRPDRTPNKGGYRNRSRSNNRTRSSSSDRNKNKSDSGKPTFFCTFCKKNGHTRKFCYRLTNRSPRKPKQSVKFVDSPKPSSSGNGLFKRLKKDLHSDDDDMACMMISSVNKINEPCYVEPLLENRRMTMEIDCGSAESVISEDLFNRNFRNLVVKPCNKRLVVIDGKRLTVLGKVTVNARLDGVQQQLDLVILRCEMDFIPLMGRTWLDVFYSNWRSAFSRPSLPAQGVHAVENDSVVVDLKKYFRRISVNSKFRRALAGNDPHLFSLERVPQNRNHHNQPPARGAENTSMKIPTMIRIFTDSQQSPRFLKMTRWVNLRCRTKLISDSLYRKAADPQINEAD</sequence>
<dbReference type="InterPro" id="IPR034128">
    <property type="entry name" value="K02A2.6-like"/>
</dbReference>
<evidence type="ECO:0000256" key="1">
    <source>
        <dbReference type="SAM" id="MobiDB-lite"/>
    </source>
</evidence>
<proteinExistence type="predicted"/>
<dbReference type="eggNOG" id="KOG0017">
    <property type="taxonomic scope" value="Eukaryota"/>
</dbReference>
<organism>
    <name type="scientific">Culex quinquefasciatus</name>
    <name type="common">Southern house mosquito</name>
    <name type="synonym">Culex pungens</name>
    <dbReference type="NCBI Taxonomy" id="7176"/>
    <lineage>
        <taxon>Eukaryota</taxon>
        <taxon>Metazoa</taxon>
        <taxon>Ecdysozoa</taxon>
        <taxon>Arthropoda</taxon>
        <taxon>Hexapoda</taxon>
        <taxon>Insecta</taxon>
        <taxon>Pterygota</taxon>
        <taxon>Neoptera</taxon>
        <taxon>Endopterygota</taxon>
        <taxon>Diptera</taxon>
        <taxon>Nematocera</taxon>
        <taxon>Culicoidea</taxon>
        <taxon>Culicidae</taxon>
        <taxon>Culicinae</taxon>
        <taxon>Culicini</taxon>
        <taxon>Culex</taxon>
        <taxon>Culex</taxon>
    </lineage>
</organism>
<dbReference type="STRING" id="7176.B0WXZ7"/>
<dbReference type="VEuPathDB" id="VectorBase:CQUJHB008716"/>
<dbReference type="EnsemblMetazoa" id="CPIJ011805-RA">
    <property type="protein sequence ID" value="CPIJ011805-PA"/>
    <property type="gene ID" value="CPIJ011805"/>
</dbReference>
<accession>B0WXZ7</accession>
<evidence type="ECO:0000313" key="4">
    <source>
        <dbReference type="Proteomes" id="UP000002320"/>
    </source>
</evidence>
<dbReference type="InParanoid" id="B0WXZ7"/>
<dbReference type="EMBL" id="DS232177">
    <property type="protein sequence ID" value="EDS36807.1"/>
    <property type="molecule type" value="Genomic_DNA"/>
</dbReference>
<feature type="compositionally biased region" description="Basic and acidic residues" evidence="1">
    <location>
        <begin position="479"/>
        <end position="489"/>
    </location>
</feature>
<dbReference type="VEuPathDB" id="VectorBase:CQUJHB017027"/>
<keyword evidence="4" id="KW-1185">Reference proteome</keyword>
<dbReference type="CDD" id="cd05484">
    <property type="entry name" value="retropepsin_like_LTR_2"/>
    <property type="match status" value="1"/>
</dbReference>
<dbReference type="VEuPathDB" id="VectorBase:CQUJHB007361"/>
<feature type="region of interest" description="Disordered" evidence="1">
    <location>
        <begin position="435"/>
        <end position="489"/>
    </location>
</feature>
<dbReference type="Proteomes" id="UP000002320">
    <property type="component" value="Unassembled WGS sequence"/>
</dbReference>
<name>B0WXZ7_CULQU</name>
<dbReference type="OrthoDB" id="7764099at2759"/>
<evidence type="ECO:0000313" key="2">
    <source>
        <dbReference type="EMBL" id="EDS36807.1"/>
    </source>
</evidence>
<protein>
    <submittedName>
        <fullName evidence="2 3">Uncharacterized protein</fullName>
    </submittedName>
</protein>
<feature type="region of interest" description="Disordered" evidence="1">
    <location>
        <begin position="519"/>
        <end position="539"/>
    </location>
</feature>
<dbReference type="VEuPathDB" id="VectorBase:CQUJHB006457"/>
<dbReference type="PANTHER" id="PTHR37984:SF5">
    <property type="entry name" value="PROTEIN NYNRIN-LIKE"/>
    <property type="match status" value="1"/>
</dbReference>
<dbReference type="HOGENOM" id="CLU_353462_0_0_1"/>
<gene>
    <name evidence="3" type="primary">6044821</name>
    <name evidence="2" type="ORF">CpipJ_CPIJ011805</name>
</gene>
<dbReference type="InterPro" id="IPR050951">
    <property type="entry name" value="Retrovirus_Pol_polyprotein"/>
</dbReference>
<dbReference type="VEuPathDB" id="VectorBase:CPIJ011805"/>
<reference evidence="3" key="2">
    <citation type="submission" date="2020-05" db="UniProtKB">
        <authorList>
            <consortium name="EnsemblMetazoa"/>
        </authorList>
    </citation>
    <scope>IDENTIFICATION</scope>
    <source>
        <strain evidence="3">JHB</strain>
    </source>
</reference>
<dbReference type="AlphaFoldDB" id="B0WXZ7"/>